<evidence type="ECO:0000313" key="7">
    <source>
        <dbReference type="EMBL" id="WWC88850.1"/>
    </source>
</evidence>
<evidence type="ECO:0000256" key="2">
    <source>
        <dbReference type="ARBA" id="ARBA00022737"/>
    </source>
</evidence>
<feature type="repeat" description="PPR" evidence="5">
    <location>
        <begin position="289"/>
        <end position="323"/>
    </location>
</feature>
<evidence type="ECO:0000256" key="3">
    <source>
        <dbReference type="ARBA" id="ARBA00044493"/>
    </source>
</evidence>
<evidence type="ECO:0000313" key="8">
    <source>
        <dbReference type="Proteomes" id="UP001355207"/>
    </source>
</evidence>
<evidence type="ECO:0000256" key="1">
    <source>
        <dbReference type="ARBA" id="ARBA00006192"/>
    </source>
</evidence>
<dbReference type="PROSITE" id="PS51375">
    <property type="entry name" value="PPR"/>
    <property type="match status" value="1"/>
</dbReference>
<organism evidence="7 8">
    <name type="scientific">Kwoniella dendrophila CBS 6074</name>
    <dbReference type="NCBI Taxonomy" id="1295534"/>
    <lineage>
        <taxon>Eukaryota</taxon>
        <taxon>Fungi</taxon>
        <taxon>Dikarya</taxon>
        <taxon>Basidiomycota</taxon>
        <taxon>Agaricomycotina</taxon>
        <taxon>Tremellomycetes</taxon>
        <taxon>Tremellales</taxon>
        <taxon>Cryptococcaceae</taxon>
        <taxon>Kwoniella</taxon>
    </lineage>
</organism>
<comment type="function">
    <text evidence="3">Regulates mitochondrial small subunit maturation by controlling 15S rRNA 5'-end processing. Localizes to the 5' precursor of the 15S rRNA in a position that is subsequently occupied by mS47 in the mature yeast mtSSU. Uses structure and sequence-specific RNA recognition, binding to a single-stranded region of the precursor and specifically recognizing bases -6 to -1. The exchange of Ccm1 for mS47 is coupled to the irreversible removal of precursor rRNA that is accompanied by conformational changes of the mitoribosomal proteins uS5m and mS26. These conformational changes signal completion of 5'-end rRNA processing through protection of the mature 5'-end of the 15S rRNA and stabilization of mS47. The removal of the 5' precursor together with the dissociation of Ccm1 may be catalyzed by the 5'-3' exoribonuclease Pet127. Involved in the specific removal of group I introns in mitochondrial encoded transcripts.</text>
</comment>
<comment type="similarity">
    <text evidence="1">Belongs to the CCM1 family.</text>
</comment>
<dbReference type="InterPro" id="IPR002885">
    <property type="entry name" value="PPR_rpt"/>
</dbReference>
<dbReference type="InterPro" id="IPR011990">
    <property type="entry name" value="TPR-like_helical_dom_sf"/>
</dbReference>
<reference evidence="7 8" key="1">
    <citation type="submission" date="2024-01" db="EMBL/GenBank/DDBJ databases">
        <title>Comparative genomics of Cryptococcus and Kwoniella reveals pathogenesis evolution and contrasting modes of karyotype evolution via chromosome fusion or intercentromeric recombination.</title>
        <authorList>
            <person name="Coelho M.A."/>
            <person name="David-Palma M."/>
            <person name="Shea T."/>
            <person name="Bowers K."/>
            <person name="McGinley-Smith S."/>
            <person name="Mohammad A.W."/>
            <person name="Gnirke A."/>
            <person name="Yurkov A.M."/>
            <person name="Nowrousian M."/>
            <person name="Sun S."/>
            <person name="Cuomo C.A."/>
            <person name="Heitman J."/>
        </authorList>
    </citation>
    <scope>NUCLEOTIDE SEQUENCE [LARGE SCALE GENOMIC DNA]</scope>
    <source>
        <strain evidence="7 8">CBS 6074</strain>
    </source>
</reference>
<evidence type="ECO:0008006" key="9">
    <source>
        <dbReference type="Google" id="ProtNLM"/>
    </source>
</evidence>
<gene>
    <name evidence="7" type="ORF">L201_003765</name>
</gene>
<sequence length="871" mass="98810">MPFRARCNPASLTRRQNALLAISNSLVNSAIRLEISKASTSSHTQAYRYNSTSSLFSPFTSFFSRAKGSPVPTPQQAAATFVNSLSTSNTDQLLSSYNTIVQSPAPHELLSRDDLENALSFLSEAKSFTDLNLLRRIFEDFSNRFGHSIRVEHQNLLLKGLCNNGLIEDAFALSQSMNPKDVNWRLILDSATTHNPSMVDLIIPFLRQYSSLTQKDISLILKSLRKSYTSENELETREKLNDILEKVKEQGIILEPLSETELTRLYLSLGDLDKANEIINNWDKTKIRSPGLWNAIIEVYISQNNFGGVEYTIERMRDKGIDPPQKALSFLSIQNLKSNIESKSEISLNDLIGSVENSERICGISASVNVWSDIIKYYLSEVKSQNSLDIAMEVYQEVLSRGLEVSVDLSKNLIIPLCTLRKTSRLNDVIRIYDDYVASSKAFSTRKEKDKISSLYHYLLMACAKSQDLSPSSVTSSYATHTAIRLLNDMSINGITINSTNLISLLVLLIKSSQDHYSAFNLYAHFQALGIKIDEQGYQVILTTYLNLNWDKSPYPPPELFISILKDMNKSGYHNTSSYVLSNLLKVYGHQATKLRRKSSLSSYRTINPYSSSHSSTSAISLPLDENGFEINLEDQLDNLGQSIRDIHTLIKLDPLINVDIPLLSSLMDSYNRLGAYSECFEVWDEIIQRISRLPLTNNHNNNNDIIKENRELYAASINVIFDACGWSYSLKRGKKIWLFLKRKNLIWEKKHYDSYIEFLCRNSQLKDASNFLLDEMGSSPSPSSSSSLSSSSSTSTTSTIDDIPPQPDKESCRIILKFGRREKDKNLNKSINNQTQQYEYDIRYFVQRLKLEKPDLYDQMQEEGELEGIE</sequence>
<evidence type="ECO:0000256" key="5">
    <source>
        <dbReference type="PROSITE-ProRule" id="PRU00708"/>
    </source>
</evidence>
<proteinExistence type="inferred from homology"/>
<dbReference type="AlphaFoldDB" id="A0AAX4JWC6"/>
<dbReference type="Gene3D" id="1.25.40.10">
    <property type="entry name" value="Tetratricopeptide repeat domain"/>
    <property type="match status" value="2"/>
</dbReference>
<dbReference type="Proteomes" id="UP001355207">
    <property type="component" value="Chromosome 4"/>
</dbReference>
<evidence type="ECO:0000256" key="6">
    <source>
        <dbReference type="SAM" id="MobiDB-lite"/>
    </source>
</evidence>
<comment type="subunit">
    <text evidence="4">Binds to mitochondrial small subunit 15S rRNA.</text>
</comment>
<feature type="region of interest" description="Disordered" evidence="6">
    <location>
        <begin position="777"/>
        <end position="810"/>
    </location>
</feature>
<evidence type="ECO:0000256" key="4">
    <source>
        <dbReference type="ARBA" id="ARBA00044511"/>
    </source>
</evidence>
<dbReference type="Pfam" id="PF01535">
    <property type="entry name" value="PPR"/>
    <property type="match status" value="2"/>
</dbReference>
<feature type="compositionally biased region" description="Low complexity" evidence="6">
    <location>
        <begin position="779"/>
        <end position="800"/>
    </location>
</feature>
<accession>A0AAX4JWC6</accession>
<dbReference type="EMBL" id="CP144101">
    <property type="protein sequence ID" value="WWC88850.1"/>
    <property type="molecule type" value="Genomic_DNA"/>
</dbReference>
<keyword evidence="8" id="KW-1185">Reference proteome</keyword>
<dbReference type="RefSeq" id="XP_066075613.1">
    <property type="nucleotide sequence ID" value="XM_066219516.1"/>
</dbReference>
<name>A0AAX4JWC6_9TREE</name>
<dbReference type="PANTHER" id="PTHR47936">
    <property type="entry name" value="PPR_LONG DOMAIN-CONTAINING PROTEIN"/>
    <property type="match status" value="1"/>
</dbReference>
<dbReference type="PANTHER" id="PTHR47936:SF1">
    <property type="entry name" value="PENTATRICOPEPTIDE REPEAT-CONTAINING PROTEIN GUN1, CHLOROPLASTIC"/>
    <property type="match status" value="1"/>
</dbReference>
<dbReference type="GeneID" id="91094435"/>
<protein>
    <recommendedName>
        <fullName evidence="9">Pentatricopeptide repeat-containing protein</fullName>
    </recommendedName>
</protein>
<keyword evidence="2" id="KW-0677">Repeat</keyword>